<gene>
    <name evidence="3" type="primary">BYSL</name>
    <name evidence="3" type="ORF">TNCT_468261</name>
</gene>
<dbReference type="GO" id="GO:0005737">
    <property type="term" value="C:cytoplasm"/>
    <property type="evidence" value="ECO:0007669"/>
    <property type="project" value="TreeGrafter"/>
</dbReference>
<dbReference type="EMBL" id="BMAO01010547">
    <property type="protein sequence ID" value="GFQ67899.1"/>
    <property type="molecule type" value="Genomic_DNA"/>
</dbReference>
<evidence type="ECO:0000313" key="4">
    <source>
        <dbReference type="Proteomes" id="UP000887116"/>
    </source>
</evidence>
<feature type="compositionally biased region" description="Acidic residues" evidence="2">
    <location>
        <begin position="455"/>
        <end position="465"/>
    </location>
</feature>
<accession>A0A8X6GIX9</accession>
<dbReference type="Proteomes" id="UP000887116">
    <property type="component" value="Unassembled WGS sequence"/>
</dbReference>
<dbReference type="AlphaFoldDB" id="A0A8X6GIX9"/>
<dbReference type="OrthoDB" id="10254665at2759"/>
<dbReference type="Pfam" id="PF04189">
    <property type="entry name" value="Gcd10p"/>
    <property type="match status" value="1"/>
</dbReference>
<dbReference type="Pfam" id="PF05291">
    <property type="entry name" value="Bystin"/>
    <property type="match status" value="1"/>
</dbReference>
<dbReference type="PANTHER" id="PTHR12821:SF0">
    <property type="entry name" value="BYSTIN"/>
    <property type="match status" value="1"/>
</dbReference>
<protein>
    <submittedName>
        <fullName evidence="3">Bystin</fullName>
    </submittedName>
</protein>
<dbReference type="GO" id="GO:0030488">
    <property type="term" value="P:tRNA methylation"/>
    <property type="evidence" value="ECO:0007669"/>
    <property type="project" value="InterPro"/>
</dbReference>
<dbReference type="GO" id="GO:0031515">
    <property type="term" value="C:tRNA (m1A) methyltransferase complex"/>
    <property type="evidence" value="ECO:0007669"/>
    <property type="project" value="InterPro"/>
</dbReference>
<evidence type="ECO:0000256" key="1">
    <source>
        <dbReference type="ARBA" id="ARBA00007114"/>
    </source>
</evidence>
<dbReference type="GO" id="GO:0030515">
    <property type="term" value="F:snoRNA binding"/>
    <property type="evidence" value="ECO:0007669"/>
    <property type="project" value="TreeGrafter"/>
</dbReference>
<comment type="similarity">
    <text evidence="1">Belongs to the bystin family.</text>
</comment>
<dbReference type="InterPro" id="IPR017423">
    <property type="entry name" value="TRM6"/>
</dbReference>
<dbReference type="PANTHER" id="PTHR12821">
    <property type="entry name" value="BYSTIN"/>
    <property type="match status" value="1"/>
</dbReference>
<dbReference type="GO" id="GO:0030688">
    <property type="term" value="C:preribosome, small subunit precursor"/>
    <property type="evidence" value="ECO:0007669"/>
    <property type="project" value="TreeGrafter"/>
</dbReference>
<dbReference type="GO" id="GO:0006364">
    <property type="term" value="P:rRNA processing"/>
    <property type="evidence" value="ECO:0007669"/>
    <property type="project" value="TreeGrafter"/>
</dbReference>
<proteinExistence type="inferred from homology"/>
<organism evidence="3 4">
    <name type="scientific">Trichonephila clavata</name>
    <name type="common">Joro spider</name>
    <name type="synonym">Nephila clavata</name>
    <dbReference type="NCBI Taxonomy" id="2740835"/>
    <lineage>
        <taxon>Eukaryota</taxon>
        <taxon>Metazoa</taxon>
        <taxon>Ecdysozoa</taxon>
        <taxon>Arthropoda</taxon>
        <taxon>Chelicerata</taxon>
        <taxon>Arachnida</taxon>
        <taxon>Araneae</taxon>
        <taxon>Araneomorphae</taxon>
        <taxon>Entelegynae</taxon>
        <taxon>Araneoidea</taxon>
        <taxon>Nephilidae</taxon>
        <taxon>Trichonephila</taxon>
    </lineage>
</organism>
<dbReference type="GO" id="GO:0005730">
    <property type="term" value="C:nucleolus"/>
    <property type="evidence" value="ECO:0007669"/>
    <property type="project" value="TreeGrafter"/>
</dbReference>
<comment type="caution">
    <text evidence="3">The sequence shown here is derived from an EMBL/GenBank/DDBJ whole genome shotgun (WGS) entry which is preliminary data.</text>
</comment>
<evidence type="ECO:0000313" key="3">
    <source>
        <dbReference type="EMBL" id="GFQ67899.1"/>
    </source>
</evidence>
<evidence type="ECO:0000256" key="2">
    <source>
        <dbReference type="SAM" id="MobiDB-lite"/>
    </source>
</evidence>
<sequence length="790" mass="89646">MSSCNNESNNIKEGDYVIIKTESVLRLVELKNNKPQYLGKRKARFFAAVGQPYGSFFEIKTDGSLSKLKNPEEIENLLVKVDDYGEIKDNRSLTDTGESQKLTTSDIEAFKKQGLSGQEMVKKIVENSSSFQEKTAFAKEKYLRKKQKKYLNFVQVLKPNIRLLAEMYYMQGPLKICNLRIDSLSQMLAFCNVMSGGKYMIMDTVAGLLTASVLERLGINGCAVQLHMGSFSIHSHQQVIKALNISTELLESLLYNIDLKSVMSILQENRDEIMMEDFQDAHAYCDKHVKKGMAKAEKRDHVHKVKEILSAKNMDSLLVAVKNHPANVLQLLDFLSFSRPFAIFSMFQEPLVDCYVKLKSRGDIISLNISETWLRKYQVLPDRTHPCYSMSGTGGFLLSGIKTVDEKLTQKILSEARKQLEDVEEEVGLDSVCSKFQKSHLFEGLPEGKESADFPGEDNASDDEDNAKGGGYVEEIEISEEDQKAFEKFMPEDPSKRATLADIIKDKLTEKQTEIQTIFSDAGTLRGEELEKVTGLYKGVAKVLSKYRSGKIPLAFKAVPKFSNWEQILYLTEPDNWTAAAVYQATRLFSSGLKADMAQRFYNLILLPRLRDDIAECKMLNDHLYRALKKALFKPAAFYKGIIIPLCESGNCTLREAIIFGSVLSKCTIPILHSSAALLMISQLPYTGPSSIFMRVLIEKKYALPYPVIDGVVEHFLKFKNDDRQLPLQWHQCFLTFVQIYKNDLCVEQQRELLRLLTTHNHPHVTPEIRRELLCAITKDRKPSDPININ</sequence>
<dbReference type="InterPro" id="IPR007955">
    <property type="entry name" value="Bystin"/>
</dbReference>
<keyword evidence="4" id="KW-1185">Reference proteome</keyword>
<name>A0A8X6GIX9_TRICU</name>
<feature type="region of interest" description="Disordered" evidence="2">
    <location>
        <begin position="446"/>
        <end position="469"/>
    </location>
</feature>
<reference evidence="3" key="1">
    <citation type="submission" date="2020-07" db="EMBL/GenBank/DDBJ databases">
        <title>Multicomponent nature underlies the extraordinary mechanical properties of spider dragline silk.</title>
        <authorList>
            <person name="Kono N."/>
            <person name="Nakamura H."/>
            <person name="Mori M."/>
            <person name="Yoshida Y."/>
            <person name="Ohtoshi R."/>
            <person name="Malay A.D."/>
            <person name="Moran D.A.P."/>
            <person name="Tomita M."/>
            <person name="Numata K."/>
            <person name="Arakawa K."/>
        </authorList>
    </citation>
    <scope>NUCLEOTIDE SEQUENCE</scope>
</reference>